<gene>
    <name evidence="1" type="ORF">J2739_004641</name>
</gene>
<proteinExistence type="predicted"/>
<sequence length="101" mass="11149">MTAVSPTPAERARKAHVAILRALQEPGRQVAIATSMGVSESTVSRFKSEQLEQFCGLLAHLGLKVVNQEMQCFPPDQIQALLTLSKVHLASIERPDQLIWE</sequence>
<dbReference type="InterPro" id="IPR007933">
    <property type="entry name" value="Transcrpt_activ_CII"/>
</dbReference>
<reference evidence="1 2" key="1">
    <citation type="submission" date="2023-07" db="EMBL/GenBank/DDBJ databases">
        <title>Sorghum-associated microbial communities from plants grown in Nebraska, USA.</title>
        <authorList>
            <person name="Schachtman D."/>
        </authorList>
    </citation>
    <scope>NUCLEOTIDE SEQUENCE [LARGE SCALE GENOMIC DNA]</scope>
    <source>
        <strain evidence="1 2">DS1781</strain>
    </source>
</reference>
<keyword evidence="2" id="KW-1185">Reference proteome</keyword>
<evidence type="ECO:0000313" key="1">
    <source>
        <dbReference type="EMBL" id="MDR6538848.1"/>
    </source>
</evidence>
<evidence type="ECO:0000313" key="2">
    <source>
        <dbReference type="Proteomes" id="UP001184230"/>
    </source>
</evidence>
<dbReference type="InterPro" id="IPR010982">
    <property type="entry name" value="Lambda_DNA-bd_dom_sf"/>
</dbReference>
<dbReference type="EMBL" id="JAVDRF010000012">
    <property type="protein sequence ID" value="MDR6538848.1"/>
    <property type="molecule type" value="Genomic_DNA"/>
</dbReference>
<name>A0ABU1NK67_9BURK</name>
<protein>
    <recommendedName>
        <fullName evidence="3">Bacteriophage CII protein</fullName>
    </recommendedName>
</protein>
<evidence type="ECO:0008006" key="3">
    <source>
        <dbReference type="Google" id="ProtNLM"/>
    </source>
</evidence>
<comment type="caution">
    <text evidence="1">The sequence shown here is derived from an EMBL/GenBank/DDBJ whole genome shotgun (WGS) entry which is preliminary data.</text>
</comment>
<dbReference type="Gene3D" id="1.10.260.40">
    <property type="entry name" value="lambda repressor-like DNA-binding domains"/>
    <property type="match status" value="1"/>
</dbReference>
<dbReference type="RefSeq" id="WP_309906023.1">
    <property type="nucleotide sequence ID" value="NZ_JAVDRF010000012.1"/>
</dbReference>
<organism evidence="1 2">
    <name type="scientific">Variovorax soli</name>
    <dbReference type="NCBI Taxonomy" id="376815"/>
    <lineage>
        <taxon>Bacteria</taxon>
        <taxon>Pseudomonadati</taxon>
        <taxon>Pseudomonadota</taxon>
        <taxon>Betaproteobacteria</taxon>
        <taxon>Burkholderiales</taxon>
        <taxon>Comamonadaceae</taxon>
        <taxon>Variovorax</taxon>
    </lineage>
</organism>
<dbReference type="SUPFAM" id="SSF47413">
    <property type="entry name" value="lambda repressor-like DNA-binding domains"/>
    <property type="match status" value="1"/>
</dbReference>
<dbReference type="Proteomes" id="UP001184230">
    <property type="component" value="Unassembled WGS sequence"/>
</dbReference>
<dbReference type="Pfam" id="PF05269">
    <property type="entry name" value="Phage_CII"/>
    <property type="match status" value="1"/>
</dbReference>
<accession>A0ABU1NK67</accession>